<gene>
    <name evidence="3" type="ORF">ACFOW6_01595</name>
</gene>
<keyword evidence="4" id="KW-1185">Reference proteome</keyword>
<dbReference type="EMBL" id="JBHSCW010000001">
    <property type="protein sequence ID" value="MFC4350227.1"/>
    <property type="molecule type" value="Genomic_DNA"/>
</dbReference>
<evidence type="ECO:0000313" key="3">
    <source>
        <dbReference type="EMBL" id="MFC4350227.1"/>
    </source>
</evidence>
<feature type="transmembrane region" description="Helical" evidence="2">
    <location>
        <begin position="12"/>
        <end position="29"/>
    </location>
</feature>
<evidence type="ECO:0000256" key="1">
    <source>
        <dbReference type="SAM" id="MobiDB-lite"/>
    </source>
</evidence>
<evidence type="ECO:0000313" key="4">
    <source>
        <dbReference type="Proteomes" id="UP001595799"/>
    </source>
</evidence>
<feature type="compositionally biased region" description="Basic and acidic residues" evidence="1">
    <location>
        <begin position="33"/>
        <end position="73"/>
    </location>
</feature>
<dbReference type="Proteomes" id="UP001595799">
    <property type="component" value="Unassembled WGS sequence"/>
</dbReference>
<evidence type="ECO:0000256" key="2">
    <source>
        <dbReference type="SAM" id="Phobius"/>
    </source>
</evidence>
<feature type="region of interest" description="Disordered" evidence="1">
    <location>
        <begin position="31"/>
        <end position="73"/>
    </location>
</feature>
<name>A0ABV8UG23_9PROT</name>
<reference evidence="4" key="1">
    <citation type="journal article" date="2019" name="Int. J. Syst. Evol. Microbiol.">
        <title>The Global Catalogue of Microorganisms (GCM) 10K type strain sequencing project: providing services to taxonomists for standard genome sequencing and annotation.</title>
        <authorList>
            <consortium name="The Broad Institute Genomics Platform"/>
            <consortium name="The Broad Institute Genome Sequencing Center for Infectious Disease"/>
            <person name="Wu L."/>
            <person name="Ma J."/>
        </authorList>
    </citation>
    <scope>NUCLEOTIDE SEQUENCE [LARGE SCALE GENOMIC DNA]</scope>
    <source>
        <strain evidence="4">CECT 8472</strain>
    </source>
</reference>
<organism evidence="3 4">
    <name type="scientific">Fodinicurvata halophila</name>
    <dbReference type="NCBI Taxonomy" id="1419723"/>
    <lineage>
        <taxon>Bacteria</taxon>
        <taxon>Pseudomonadati</taxon>
        <taxon>Pseudomonadota</taxon>
        <taxon>Alphaproteobacteria</taxon>
        <taxon>Rhodospirillales</taxon>
        <taxon>Rhodovibrionaceae</taxon>
        <taxon>Fodinicurvata</taxon>
    </lineage>
</organism>
<accession>A0ABV8UG23</accession>
<keyword evidence="2" id="KW-0472">Membrane</keyword>
<keyword evidence="2" id="KW-1133">Transmembrane helix</keyword>
<proteinExistence type="predicted"/>
<keyword evidence="2" id="KW-0812">Transmembrane</keyword>
<comment type="caution">
    <text evidence="3">The sequence shown here is derived from an EMBL/GenBank/DDBJ whole genome shotgun (WGS) entry which is preliminary data.</text>
</comment>
<sequence>MISLLTEFLPHIIGALTVIGGALGLYYKGKGKGRQEAEHEQQKIDAAAADRRDDARREYERTGASDRLRKGDF</sequence>
<protein>
    <submittedName>
        <fullName evidence="3">Uncharacterized protein</fullName>
    </submittedName>
</protein>
<dbReference type="RefSeq" id="WP_382420465.1">
    <property type="nucleotide sequence ID" value="NZ_JBHSCW010000001.1"/>
</dbReference>